<accession>A0A5Q4ZBK5</accession>
<dbReference type="RefSeq" id="WP_007175724.1">
    <property type="nucleotide sequence ID" value="NZ_LR699553.1"/>
</dbReference>
<dbReference type="KEGG" id="pdio:PDMSB3_1193"/>
<dbReference type="AlphaFoldDB" id="A0A5Q4ZBK5"/>
<name>A0A5Q4ZBK5_9BURK</name>
<keyword evidence="2" id="KW-1185">Reference proteome</keyword>
<evidence type="ECO:0000313" key="1">
    <source>
        <dbReference type="EMBL" id="VVD27655.1"/>
    </source>
</evidence>
<evidence type="ECO:0000313" key="2">
    <source>
        <dbReference type="Proteomes" id="UP000325811"/>
    </source>
</evidence>
<proteinExistence type="predicted"/>
<gene>
    <name evidence="1" type="ORF">PDMSB3_1193</name>
</gene>
<dbReference type="EMBL" id="LR699553">
    <property type="protein sequence ID" value="VVD27655.1"/>
    <property type="molecule type" value="Genomic_DNA"/>
</dbReference>
<dbReference type="Proteomes" id="UP000325811">
    <property type="component" value="Chromosome I"/>
</dbReference>
<protein>
    <submittedName>
        <fullName evidence="1">Uncharacterized protein</fullName>
    </submittedName>
</protein>
<reference evidence="1 2" key="1">
    <citation type="submission" date="2019-08" db="EMBL/GenBank/DDBJ databases">
        <authorList>
            <person name="Herpell B J."/>
        </authorList>
    </citation>
    <scope>NUCLEOTIDE SEQUENCE [LARGE SCALE GENOMIC DNA]</scope>
    <source>
        <strain evidence="2">Msb3</strain>
    </source>
</reference>
<sequence>MEQRLNTEKLKETSDRIAHLAAVVLRRTGIAQLEKELAGSALAQHHTSKQTSKAIGSLAAKVLADHVSCHEAKELAGCVLSQVRHVEGSAPAR</sequence>
<organism evidence="1 2">
    <name type="scientific">Paraburkholderia dioscoreae</name>
    <dbReference type="NCBI Taxonomy" id="2604047"/>
    <lineage>
        <taxon>Bacteria</taxon>
        <taxon>Pseudomonadati</taxon>
        <taxon>Pseudomonadota</taxon>
        <taxon>Betaproteobacteria</taxon>
        <taxon>Burkholderiales</taxon>
        <taxon>Burkholderiaceae</taxon>
        <taxon>Paraburkholderia</taxon>
    </lineage>
</organism>